<accession>R4RR47</accession>
<gene>
    <name evidence="1" type="ORF">SLY_1057</name>
</gene>
<protein>
    <submittedName>
        <fullName evidence="1">Uncharacterized protein</fullName>
    </submittedName>
</protein>
<reference evidence="1 2" key="1">
    <citation type="journal article" date="2013" name="BMC Genomics">
        <title>Comparison of the complete genome sequence of two closely related isolates of 'Candidatus Phytoplasma australiense' reveals genome plasticity.</title>
        <authorList>
            <person name="Andersen M.T."/>
            <person name="Liefting L.W."/>
            <person name="Havukkala I."/>
            <person name="Beever R.E."/>
        </authorList>
    </citation>
    <scope>NUCLEOTIDE SEQUENCE [LARGE SCALE GENOMIC DNA]</scope>
    <source>
        <strain evidence="1 2">NZSb11</strain>
    </source>
</reference>
<dbReference type="KEGG" id="nzs:SLY_1057"/>
<organism evidence="1 2">
    <name type="scientific">Strawberry lethal yellows phytoplasma (CPA) str. NZSb11</name>
    <dbReference type="NCBI Taxonomy" id="980422"/>
    <lineage>
        <taxon>Bacteria</taxon>
        <taxon>Bacillati</taxon>
        <taxon>Mycoplasmatota</taxon>
        <taxon>Mollicutes</taxon>
        <taxon>Acholeplasmatales</taxon>
        <taxon>Acholeplasmataceae</taxon>
        <taxon>Candidatus Phytoplasma</taxon>
        <taxon>16SrXII (Stolbur group)</taxon>
    </lineage>
</organism>
<dbReference type="AlphaFoldDB" id="R4RR47"/>
<sequence length="52" mass="6189">MKLKKPAKINLFNKILEFFNLKKLKIIKIFVICKEKPKQKLSTKENNSRILS</sequence>
<dbReference type="PATRIC" id="fig|980422.3.peg.969"/>
<dbReference type="HOGENOM" id="CLU_3085238_0_0_14"/>
<dbReference type="EMBL" id="CP002548">
    <property type="protein sequence ID" value="AGL90966.1"/>
    <property type="molecule type" value="Genomic_DNA"/>
</dbReference>
<proteinExistence type="predicted"/>
<evidence type="ECO:0000313" key="1">
    <source>
        <dbReference type="EMBL" id="AGL90966.1"/>
    </source>
</evidence>
<dbReference type="Proteomes" id="UP000013941">
    <property type="component" value="Chromosome"/>
</dbReference>
<keyword evidence="2" id="KW-1185">Reference proteome</keyword>
<name>R4RR47_PHYAS</name>
<evidence type="ECO:0000313" key="2">
    <source>
        <dbReference type="Proteomes" id="UP000013941"/>
    </source>
</evidence>